<dbReference type="CDD" id="cd18808">
    <property type="entry name" value="SF1_C_Upf1"/>
    <property type="match status" value="1"/>
</dbReference>
<reference evidence="16" key="1">
    <citation type="submission" date="2015-07" db="EMBL/GenBank/DDBJ databases">
        <title>Transcriptome Assembly of Anthurium amnicola.</title>
        <authorList>
            <person name="Suzuki J."/>
        </authorList>
    </citation>
    <scope>NUCLEOTIDE SEQUENCE</scope>
</reference>
<evidence type="ECO:0000256" key="13">
    <source>
        <dbReference type="SAM" id="MobiDB-lite"/>
    </source>
</evidence>
<dbReference type="InterPro" id="IPR040812">
    <property type="entry name" value="UPF1_1B_dom"/>
</dbReference>
<dbReference type="GO" id="GO:0005737">
    <property type="term" value="C:cytoplasm"/>
    <property type="evidence" value="ECO:0007669"/>
    <property type="project" value="UniProtKB-SubCell"/>
</dbReference>
<evidence type="ECO:0000256" key="10">
    <source>
        <dbReference type="ARBA" id="ARBA00022840"/>
    </source>
</evidence>
<keyword evidence="3" id="KW-0963">Cytoplasm</keyword>
<dbReference type="GO" id="GO:0005524">
    <property type="term" value="F:ATP binding"/>
    <property type="evidence" value="ECO:0007669"/>
    <property type="project" value="UniProtKB-KW"/>
</dbReference>
<keyword evidence="7" id="KW-0378">Hydrolase</keyword>
<feature type="compositionally biased region" description="Low complexity" evidence="13">
    <location>
        <begin position="51"/>
        <end position="86"/>
    </location>
</feature>
<comment type="subcellular location">
    <subcellularLocation>
        <location evidence="1">Cytoplasm</location>
    </subcellularLocation>
</comment>
<dbReference type="InterPro" id="IPR018999">
    <property type="entry name" value="UPF1_CH/ZBD"/>
</dbReference>
<feature type="compositionally biased region" description="Polar residues" evidence="13">
    <location>
        <begin position="956"/>
        <end position="968"/>
    </location>
</feature>
<evidence type="ECO:0000256" key="9">
    <source>
        <dbReference type="ARBA" id="ARBA00022833"/>
    </source>
</evidence>
<dbReference type="InterPro" id="IPR045055">
    <property type="entry name" value="DNA2/NAM7-like"/>
</dbReference>
<evidence type="ECO:0000313" key="16">
    <source>
        <dbReference type="EMBL" id="JAT44685.1"/>
    </source>
</evidence>
<evidence type="ECO:0000256" key="4">
    <source>
        <dbReference type="ARBA" id="ARBA00022723"/>
    </source>
</evidence>
<dbReference type="EMBL" id="GDJX01023251">
    <property type="protein sequence ID" value="JAT44685.1"/>
    <property type="molecule type" value="Transcribed_RNA"/>
</dbReference>
<accession>A0A1D1XQL1</accession>
<dbReference type="AlphaFoldDB" id="A0A1D1XQL1"/>
<dbReference type="InterPro" id="IPR014001">
    <property type="entry name" value="Helicase_ATP-bd"/>
</dbReference>
<comment type="catalytic activity">
    <reaction evidence="11">
        <text>ATP + H2O = ADP + phosphate + H(+)</text>
        <dbReference type="Rhea" id="RHEA:13065"/>
        <dbReference type="ChEBI" id="CHEBI:15377"/>
        <dbReference type="ChEBI" id="CHEBI:15378"/>
        <dbReference type="ChEBI" id="CHEBI:30616"/>
        <dbReference type="ChEBI" id="CHEBI:43474"/>
        <dbReference type="ChEBI" id="CHEBI:456216"/>
        <dbReference type="EC" id="3.6.4.12"/>
    </reaction>
    <physiologicalReaction direction="left-to-right" evidence="11">
        <dbReference type="Rhea" id="RHEA:13066"/>
    </physiologicalReaction>
</comment>
<evidence type="ECO:0000256" key="8">
    <source>
        <dbReference type="ARBA" id="ARBA00022806"/>
    </source>
</evidence>
<evidence type="ECO:0000256" key="3">
    <source>
        <dbReference type="ARBA" id="ARBA00022490"/>
    </source>
</evidence>
<evidence type="ECO:0000256" key="6">
    <source>
        <dbReference type="ARBA" id="ARBA00022771"/>
    </source>
</evidence>
<dbReference type="InterPro" id="IPR006935">
    <property type="entry name" value="Helicase/UvrB_N"/>
</dbReference>
<evidence type="ECO:0000256" key="7">
    <source>
        <dbReference type="ARBA" id="ARBA00022801"/>
    </source>
</evidence>
<evidence type="ECO:0000256" key="5">
    <source>
        <dbReference type="ARBA" id="ARBA00022741"/>
    </source>
</evidence>
<keyword evidence="8" id="KW-0347">Helicase</keyword>
<evidence type="ECO:0000256" key="11">
    <source>
        <dbReference type="ARBA" id="ARBA00048432"/>
    </source>
</evidence>
<dbReference type="SUPFAM" id="SSF52540">
    <property type="entry name" value="P-loop containing nucleoside triphosphate hydrolases"/>
    <property type="match status" value="1"/>
</dbReference>
<evidence type="ECO:0000256" key="12">
    <source>
        <dbReference type="PROSITE-ProRule" id="PRU01341"/>
    </source>
</evidence>
<sequence length="1269" mass="138591">MASQPVVPNLYDTASQPDTAGDAYTFLEFNTQGDDDFDYPEFHELSQPIRPSSSPDLLPSDAVSPRNAAAAASSSAAGSASSSSSKGGRGGAGSPSVAASGSADALAAGMGRLTFQETGEDDGGYERGGKGEFIEHACRYCGVSNPACVARCNVPSCRKWFCNSRGNTSGSHIVNHLVRAKHKEVCLHKDSPLGETILECYNCGCRNVFLLGFISAKTESVVVLLCREPCLSVNALKDMNWDLSQWCPLIDDRCFLQWLVKIPSEQEQLRARQISAQQINKVEELWKANPDATLEDLEKPGVDDEPQPVALKYEDAYQYQNVFAPLIKLEADYDKMMKESQSKDNLTIRWDVGLNKKRIAYFVFPKEDNELRLVPGDELRLRYSGDAAHPAWQSVGHVIKLTAQEEVALELRASQGVPVDVNHGFSVDFVWKSTSYDRMQGAMKTFAVDETSVSGYIYHHLLGHEVESQIVRNALPRRFGAPGLPELNASQVFAVKSVLQKPISLIQGPPGTGKTVTSAAIVYHMAKQGQGQVLVCAPSNVAVDQLAEKISSTGLKVVRLCAKSREAVSSPVEHLTLHYQVQHLDTSEKSELHKLQQLKDEQGELSSGDEKKYKALKRATEREISQSADVICCTCVGAGDPRLANFRFRQVLIDESTQATEPECLIPLVLGVKQVVLVGDHCQLGPVIMCKKAARAGLAQSLFERFVLLGLKPIRLQVQYRMHPSLSEFPSNSFYEGTLQNGVTINERQSSGIDFPWPVPNRPMFFYVQMGQEEISASGTSYLNRTEAANVEKIVTTFLRSGIVPSQIGVITPYEGQRAYIVNYMSRNGALRQQLYKEIEVASVDSFQGREKDYIILSCVRSNEHQGIGFLNDPRRLNVALTRARYGIVILGNPKVLSRQPLWNSLLTHYKEHDCLVEGPLNNLKQSMVQFQKPKKIYSDRRFYFGNGPGLLPTDSFGSVSSPSSNADKSGHTKGHTYVPYGQANGVARPGVHPAGYPLPRIPFPPFPGGPHSQPYAIPSRGTIHGPIGAVSQVSHAGNRGFSAGRGNTGGPIGGHNSHQQGSQQALGNLGSAFDFPLDNPNTQPSVGGPLSQAGLMTQMPVQGLSQSFRDGFSVGGMSQDFLGDDFKSQGSHVAYNIADFSTQTSQSGYGVDYVTQGMQGGFPRGFLNHNSQAGYSQLGTGNDFIPQDYMPRGSQGLFTQVGFNDPSQDESSHTHFGVAGQGPHQTQGLMNPLYSQPPFAQYNSQPLNLQFPQQQSQSSPMHKLHYNG</sequence>
<dbReference type="InterPro" id="IPR027417">
    <property type="entry name" value="P-loop_NTPase"/>
</dbReference>
<proteinExistence type="inferred from homology"/>
<feature type="region of interest" description="C4" evidence="12">
    <location>
        <begin position="200"/>
        <end position="230"/>
    </location>
</feature>
<dbReference type="GO" id="GO:0000184">
    <property type="term" value="P:nuclear-transcribed mRNA catabolic process, nonsense-mediated decay"/>
    <property type="evidence" value="ECO:0007669"/>
    <property type="project" value="InterPro"/>
</dbReference>
<keyword evidence="4 12" id="KW-0479">Metal-binding</keyword>
<dbReference type="InterPro" id="IPR041679">
    <property type="entry name" value="DNA2/NAM7-like_C"/>
</dbReference>
<dbReference type="Pfam" id="PF13086">
    <property type="entry name" value="AAA_11"/>
    <property type="match status" value="1"/>
</dbReference>
<dbReference type="PANTHER" id="PTHR10887:SF364">
    <property type="entry name" value="REGULATOR OF NONSENSE TRANSCRIPTS 1"/>
    <property type="match status" value="1"/>
</dbReference>
<dbReference type="GO" id="GO:0003678">
    <property type="term" value="F:DNA helicase activity"/>
    <property type="evidence" value="ECO:0007669"/>
    <property type="project" value="UniProtKB-EC"/>
</dbReference>
<dbReference type="InterPro" id="IPR041677">
    <property type="entry name" value="DNA2/NAM7_AAA_11"/>
</dbReference>
<keyword evidence="5" id="KW-0547">Nucleotide-binding</keyword>
<dbReference type="InterPro" id="IPR047187">
    <property type="entry name" value="SF1_C_Upf1"/>
</dbReference>
<feature type="domain" description="Upf1" evidence="15">
    <location>
        <begin position="130"/>
        <end position="289"/>
    </location>
</feature>
<evidence type="ECO:0000259" key="15">
    <source>
        <dbReference type="PROSITE" id="PS51997"/>
    </source>
</evidence>
<dbReference type="PANTHER" id="PTHR10887">
    <property type="entry name" value="DNA2/NAM7 HELICASE FAMILY"/>
    <property type="match status" value="1"/>
</dbReference>
<dbReference type="Gene3D" id="6.10.140.1240">
    <property type="match status" value="1"/>
</dbReference>
<comment type="caution">
    <text evidence="12">Lacks conserved residue(s) required for the propagation of feature annotation.</text>
</comment>
<dbReference type="FunFam" id="3.40.50.300:FF:000097">
    <property type="entry name" value="Regulator of nonsense transcripts 1"/>
    <property type="match status" value="1"/>
</dbReference>
<feature type="domain" description="Helicase ATP-binding" evidence="14">
    <location>
        <begin position="495"/>
        <end position="634"/>
    </location>
</feature>
<dbReference type="CDD" id="cd21407">
    <property type="entry name" value="1B_UPF1-like"/>
    <property type="match status" value="1"/>
</dbReference>
<dbReference type="CDD" id="cd18039">
    <property type="entry name" value="DEXXQc_UPF1"/>
    <property type="match status" value="1"/>
</dbReference>
<dbReference type="FunFam" id="2.40.30.230:FF:000002">
    <property type="entry name" value="regulator of nonsense transcripts 1 homolog"/>
    <property type="match status" value="1"/>
</dbReference>
<dbReference type="Pfam" id="PF04851">
    <property type="entry name" value="ResIII"/>
    <property type="match status" value="1"/>
</dbReference>
<dbReference type="Pfam" id="PF13087">
    <property type="entry name" value="AAA_12"/>
    <property type="match status" value="1"/>
</dbReference>
<keyword evidence="10" id="KW-0067">ATP-binding</keyword>
<dbReference type="GO" id="GO:0003723">
    <property type="term" value="F:RNA binding"/>
    <property type="evidence" value="ECO:0007669"/>
    <property type="project" value="InterPro"/>
</dbReference>
<dbReference type="GO" id="GO:0003677">
    <property type="term" value="F:DNA binding"/>
    <property type="evidence" value="ECO:0007669"/>
    <property type="project" value="InterPro"/>
</dbReference>
<dbReference type="GO" id="GO:0003724">
    <property type="term" value="F:RNA helicase activity"/>
    <property type="evidence" value="ECO:0007669"/>
    <property type="project" value="InterPro"/>
</dbReference>
<dbReference type="CDD" id="cd21400">
    <property type="entry name" value="ZBD_UPF1-like"/>
    <property type="match status" value="1"/>
</dbReference>
<dbReference type="Gene3D" id="3.40.50.300">
    <property type="entry name" value="P-loop containing nucleotide triphosphate hydrolases"/>
    <property type="match status" value="2"/>
</dbReference>
<dbReference type="Pfam" id="PF09416">
    <property type="entry name" value="UPF1_Zn_bind"/>
    <property type="match status" value="1"/>
</dbReference>
<dbReference type="Pfam" id="PF18141">
    <property type="entry name" value="UPF1_1B_dom"/>
    <property type="match status" value="1"/>
</dbReference>
<comment type="similarity">
    <text evidence="2">Belongs to the DNA2/NAM7 helicase family.</text>
</comment>
<evidence type="ECO:0000256" key="2">
    <source>
        <dbReference type="ARBA" id="ARBA00007913"/>
    </source>
</evidence>
<feature type="region of interest" description="Disordered" evidence="13">
    <location>
        <begin position="1205"/>
        <end position="1228"/>
    </location>
</feature>
<feature type="region of interest" description="Disordered" evidence="13">
    <location>
        <begin position="30"/>
        <end position="99"/>
    </location>
</feature>
<protein>
    <submittedName>
        <fullName evidence="16">Regulator of nonsense transcripts 1</fullName>
    </submittedName>
</protein>
<name>A0A1D1XQL1_9ARAE</name>
<evidence type="ECO:0000256" key="1">
    <source>
        <dbReference type="ARBA" id="ARBA00004496"/>
    </source>
</evidence>
<dbReference type="GO" id="GO:0016787">
    <property type="term" value="F:hydrolase activity"/>
    <property type="evidence" value="ECO:0007669"/>
    <property type="project" value="UniProtKB-KW"/>
</dbReference>
<keyword evidence="6 12" id="KW-0863">Zinc-finger</keyword>
<evidence type="ECO:0000259" key="14">
    <source>
        <dbReference type="PROSITE" id="PS51192"/>
    </source>
</evidence>
<feature type="region of interest" description="Disordered" evidence="13">
    <location>
        <begin position="956"/>
        <end position="978"/>
    </location>
</feature>
<dbReference type="PROSITE" id="PS51192">
    <property type="entry name" value="HELICASE_ATP_BIND_1"/>
    <property type="match status" value="1"/>
</dbReference>
<gene>
    <name evidence="16" type="primary">UPF1_2</name>
    <name evidence="16" type="ORF">g.70262</name>
</gene>
<dbReference type="Gene3D" id="2.40.30.230">
    <property type="match status" value="1"/>
</dbReference>
<dbReference type="GO" id="GO:0008270">
    <property type="term" value="F:zinc ion binding"/>
    <property type="evidence" value="ECO:0007669"/>
    <property type="project" value="UniProtKB-UniRule"/>
</dbReference>
<dbReference type="PROSITE" id="PS51997">
    <property type="entry name" value="UPF1_CH_RICH"/>
    <property type="match status" value="1"/>
</dbReference>
<organism evidence="16">
    <name type="scientific">Anthurium amnicola</name>
    <dbReference type="NCBI Taxonomy" id="1678845"/>
    <lineage>
        <taxon>Eukaryota</taxon>
        <taxon>Viridiplantae</taxon>
        <taxon>Streptophyta</taxon>
        <taxon>Embryophyta</taxon>
        <taxon>Tracheophyta</taxon>
        <taxon>Spermatophyta</taxon>
        <taxon>Magnoliopsida</taxon>
        <taxon>Liliopsida</taxon>
        <taxon>Araceae</taxon>
        <taxon>Pothoideae</taxon>
        <taxon>Potheae</taxon>
        <taxon>Anthurium</taxon>
    </lineage>
</organism>
<keyword evidence="9 12" id="KW-0862">Zinc</keyword>